<gene>
    <name evidence="5" type="primary">rps3</name>
</gene>
<dbReference type="InterPro" id="IPR036419">
    <property type="entry name" value="Ribosomal_S3_C_sf"/>
</dbReference>
<evidence type="ECO:0000256" key="1">
    <source>
        <dbReference type="ARBA" id="ARBA00010761"/>
    </source>
</evidence>
<accession>A0A343UXZ3</accession>
<dbReference type="AlphaFoldDB" id="A0A343UXZ3"/>
<evidence type="ECO:0000256" key="3">
    <source>
        <dbReference type="ARBA" id="ARBA00023274"/>
    </source>
</evidence>
<geneLocation type="mitochondrion" evidence="5"/>
<evidence type="ECO:0000256" key="4">
    <source>
        <dbReference type="RuleBase" id="RU003624"/>
    </source>
</evidence>
<reference evidence="5" key="1">
    <citation type="journal article" date="2018" name="Mitochondrial DNA Part B Resour">
        <title>Complete mitochondrial genomes of six species of the freshwater red algal order Batrachospermales (Rhodophyta).</title>
        <authorList>
            <person name="Paiano M.O."/>
            <person name="Del Cortona A."/>
            <person name="Costa J.F."/>
            <person name="Liu S.-L."/>
            <person name="Verbruggen H."/>
            <person name="De Clerck O."/>
            <person name="Necchi O."/>
        </authorList>
    </citation>
    <scope>NUCLEOTIDE SEQUENCE</scope>
    <source>
        <strain evidence="5">HEC3068</strain>
    </source>
</reference>
<dbReference type="Gene3D" id="3.30.1140.32">
    <property type="entry name" value="Ribosomal protein S3, C-terminal domain"/>
    <property type="match status" value="1"/>
</dbReference>
<keyword evidence="5" id="KW-0496">Mitochondrion</keyword>
<organism evidence="5">
    <name type="scientific">Paralemanea sp</name>
    <dbReference type="NCBI Taxonomy" id="2048601"/>
    <lineage>
        <taxon>Eukaryota</taxon>
        <taxon>Rhodophyta</taxon>
        <taxon>Florideophyceae</taxon>
        <taxon>Nemaliophycidae</taxon>
        <taxon>Batrachospermales</taxon>
        <taxon>Lemaneaceae</taxon>
        <taxon>Paralemanea</taxon>
    </lineage>
</organism>
<sequence>MSRKINPTSFRLGLSQVWSGLFQVYGKNMYFYSNLLGSKFIIENYIKRLLMSQESILDSMCWSTRKKQITLLVTYKNLSAYSPLKVVNLKKLVHWLLNLNIKLYLLKRTEWSNSAALLTNYTAQSLQKSSSFKKTLNYVTVLLNNHLHTKKIVYNNKGIVSLKLKGFKLKISGRLDNVRNQMSKTSNCIGGSLPLSRLNSYVEYHSANIYTKSGVNGLHIWLFYHF</sequence>
<protein>
    <submittedName>
        <fullName evidence="5">Ribosomal protein S3</fullName>
    </submittedName>
</protein>
<dbReference type="SUPFAM" id="SSF54821">
    <property type="entry name" value="Ribosomal protein S3 C-terminal domain"/>
    <property type="match status" value="1"/>
</dbReference>
<dbReference type="GO" id="GO:0005840">
    <property type="term" value="C:ribosome"/>
    <property type="evidence" value="ECO:0007669"/>
    <property type="project" value="UniProtKB-KW"/>
</dbReference>
<keyword evidence="2 4" id="KW-0689">Ribosomal protein</keyword>
<evidence type="ECO:0000313" key="5">
    <source>
        <dbReference type="EMBL" id="AVK39550.1"/>
    </source>
</evidence>
<dbReference type="InterPro" id="IPR018280">
    <property type="entry name" value="Ribosomal_uS3_CS"/>
</dbReference>
<dbReference type="PROSITE" id="PS00548">
    <property type="entry name" value="RIBOSOMAL_S3"/>
    <property type="match status" value="1"/>
</dbReference>
<dbReference type="EMBL" id="MG787097">
    <property type="protein sequence ID" value="AVK39550.1"/>
    <property type="molecule type" value="Genomic_DNA"/>
</dbReference>
<name>A0A343UXZ3_9FLOR</name>
<keyword evidence="3 4" id="KW-0687">Ribonucleoprotein</keyword>
<dbReference type="GO" id="GO:1990904">
    <property type="term" value="C:ribonucleoprotein complex"/>
    <property type="evidence" value="ECO:0007669"/>
    <property type="project" value="UniProtKB-KW"/>
</dbReference>
<proteinExistence type="inferred from homology"/>
<reference evidence="5" key="2">
    <citation type="submission" date="2018-01" db="EMBL/GenBank/DDBJ databases">
        <authorList>
            <person name="Gaut B.S."/>
            <person name="Morton B.R."/>
            <person name="Clegg M.T."/>
            <person name="Duvall M.R."/>
        </authorList>
    </citation>
    <scope>NUCLEOTIDE SEQUENCE</scope>
    <source>
        <strain evidence="5">HEC3068</strain>
    </source>
</reference>
<comment type="similarity">
    <text evidence="1 4">Belongs to the universal ribosomal protein uS3 family.</text>
</comment>
<evidence type="ECO:0000256" key="2">
    <source>
        <dbReference type="ARBA" id="ARBA00022980"/>
    </source>
</evidence>